<proteinExistence type="predicted"/>
<gene>
    <name evidence="3" type="ORF">NLI96_g9811</name>
</gene>
<feature type="region of interest" description="Disordered" evidence="2">
    <location>
        <begin position="30"/>
        <end position="75"/>
    </location>
</feature>
<feature type="compositionally biased region" description="Polar residues" evidence="2">
    <location>
        <begin position="37"/>
        <end position="70"/>
    </location>
</feature>
<accession>A0AAD5UW98</accession>
<sequence>MLPNVRHRNIRSIVSTRIIPARQHYVQQATTEKKRLQAQTKRPRTLSNVAHNGSYPSSAGPSRTSESLANTRAHPYPLPNAIPSTSIPTYSQNPRVTLHTSTRDLLAYLFSPPDPSDGSGFTNGYPRVNPRSSPLGALAYAEWGEMAHKLDSEAFRAEYGYLSPIPFRFTHASCPVSHIIFLPSLGFFVSSRIALDLMEVFFQIVHTRLPLLNPAQFRARLKYSLQPSSSQLGDLNQRRSNSPQAPPFSPPQNGALKEYKPLHNALVATVLAWGAKFSEHPMIIADRRRNNSQCMFAKALINRARELAEDLKVHRVPSSDHVVIALLIEPMQNHPFSFESQDTDMGSVDLSTGEFGFTFTSLTSGLDSGFHGFWLTSAIRLLLDLQINHKSVMSNIEDSEARGTMIFAWWMACLADAYRSVYYRRKPMLDDDDYDIDFYTVGPTPPESHESQPSPREQLEGYYRAAHALARIARSMARQLWRPATESDGIPVDVLMSIMNHLNEWKDEHLARVGVPSNFHAEWDFVSAVTACASDATFHIMWIILFNALDDFGIREVNDLVRTGSPGNALPNHTQIEGLKQKFGEMALHGALRIAGLVSAVFLDFFPTSLYLERAFPFSGNPEIGVG</sequence>
<evidence type="ECO:0000256" key="2">
    <source>
        <dbReference type="SAM" id="MobiDB-lite"/>
    </source>
</evidence>
<dbReference type="AlphaFoldDB" id="A0AAD5UW98"/>
<dbReference type="EMBL" id="JANAWD010000517">
    <property type="protein sequence ID" value="KAJ3478363.1"/>
    <property type="molecule type" value="Genomic_DNA"/>
</dbReference>
<feature type="compositionally biased region" description="Polar residues" evidence="2">
    <location>
        <begin position="229"/>
        <end position="243"/>
    </location>
</feature>
<dbReference type="PANTHER" id="PTHR31668:SF4">
    <property type="entry name" value="TRANSCRIPTIONAL ACTIVATOR PROTEIN DAL81"/>
    <property type="match status" value="1"/>
</dbReference>
<dbReference type="Proteomes" id="UP001212997">
    <property type="component" value="Unassembled WGS sequence"/>
</dbReference>
<dbReference type="CDD" id="cd12148">
    <property type="entry name" value="fungal_TF_MHR"/>
    <property type="match status" value="1"/>
</dbReference>
<dbReference type="GO" id="GO:0005634">
    <property type="term" value="C:nucleus"/>
    <property type="evidence" value="ECO:0007669"/>
    <property type="project" value="TreeGrafter"/>
</dbReference>
<evidence type="ECO:0008006" key="5">
    <source>
        <dbReference type="Google" id="ProtNLM"/>
    </source>
</evidence>
<evidence type="ECO:0000313" key="4">
    <source>
        <dbReference type="Proteomes" id="UP001212997"/>
    </source>
</evidence>
<dbReference type="InterPro" id="IPR050797">
    <property type="entry name" value="Carb_Metab_Trans_Reg"/>
</dbReference>
<evidence type="ECO:0000313" key="3">
    <source>
        <dbReference type="EMBL" id="KAJ3478363.1"/>
    </source>
</evidence>
<keyword evidence="1" id="KW-0539">Nucleus</keyword>
<protein>
    <recommendedName>
        <fullName evidence="5">Transcription factor domain-containing protein</fullName>
    </recommendedName>
</protein>
<organism evidence="3 4">
    <name type="scientific">Meripilus lineatus</name>
    <dbReference type="NCBI Taxonomy" id="2056292"/>
    <lineage>
        <taxon>Eukaryota</taxon>
        <taxon>Fungi</taxon>
        <taxon>Dikarya</taxon>
        <taxon>Basidiomycota</taxon>
        <taxon>Agaricomycotina</taxon>
        <taxon>Agaricomycetes</taxon>
        <taxon>Polyporales</taxon>
        <taxon>Meripilaceae</taxon>
        <taxon>Meripilus</taxon>
    </lineage>
</organism>
<keyword evidence="4" id="KW-1185">Reference proteome</keyword>
<reference evidence="3" key="1">
    <citation type="submission" date="2022-07" db="EMBL/GenBank/DDBJ databases">
        <title>Genome Sequence of Physisporinus lineatus.</title>
        <authorList>
            <person name="Buettner E."/>
        </authorList>
    </citation>
    <scope>NUCLEOTIDE SEQUENCE</scope>
    <source>
        <strain evidence="3">VT162</strain>
    </source>
</reference>
<name>A0AAD5UW98_9APHY</name>
<dbReference type="PANTHER" id="PTHR31668">
    <property type="entry name" value="GLUCOSE TRANSPORT TRANSCRIPTION REGULATOR RGT1-RELATED-RELATED"/>
    <property type="match status" value="1"/>
</dbReference>
<evidence type="ECO:0000256" key="1">
    <source>
        <dbReference type="ARBA" id="ARBA00023242"/>
    </source>
</evidence>
<dbReference type="GO" id="GO:0001080">
    <property type="term" value="P:nitrogen catabolite activation of transcription from RNA polymerase II promoter"/>
    <property type="evidence" value="ECO:0007669"/>
    <property type="project" value="TreeGrafter"/>
</dbReference>
<comment type="caution">
    <text evidence="3">The sequence shown here is derived from an EMBL/GenBank/DDBJ whole genome shotgun (WGS) entry which is preliminary data.</text>
</comment>
<feature type="region of interest" description="Disordered" evidence="2">
    <location>
        <begin position="229"/>
        <end position="254"/>
    </location>
</feature>